<dbReference type="Gene3D" id="3.40.109.10">
    <property type="entry name" value="NADH Oxidase"/>
    <property type="match status" value="2"/>
</dbReference>
<gene>
    <name evidence="2" type="ORF">HZU44_05260</name>
</gene>
<dbReference type="PANTHER" id="PTHR43745:SF2">
    <property type="entry name" value="NITROREDUCTASE MJ1384-RELATED"/>
    <property type="match status" value="1"/>
</dbReference>
<dbReference type="InterPro" id="IPR000415">
    <property type="entry name" value="Nitroreductase-like"/>
</dbReference>
<reference evidence="2" key="1">
    <citation type="submission" date="2020-08" db="EMBL/GenBank/DDBJ databases">
        <title>A bifunctional nitrone conjugated secondary metabolite targeting the ribosome.</title>
        <authorList>
            <person name="Limbrick E.M."/>
            <person name="Graf M."/>
            <person name="Derewacz D.K."/>
            <person name="Nguyen F."/>
            <person name="Spraggins J.M."/>
            <person name="Wieland M."/>
            <person name="Ynigez-Gutierrez A.E."/>
            <person name="Reisman B.J."/>
            <person name="Zinshteyn B."/>
            <person name="McCulloch K."/>
            <person name="Iverson T.M."/>
            <person name="Green R."/>
            <person name="Wilson D.N."/>
            <person name="Bachmann B.O."/>
        </authorList>
    </citation>
    <scope>NUCLEOTIDE SEQUENCE</scope>
    <source>
        <strain evidence="2">Africana</strain>
    </source>
</reference>
<sequence>MSAPAPFGPAEVERFTRRLRGTFDEVYPAGWSIDWAAIPSPFRWYPDLPRVSLAPLPYALGTGGPEEAKALASGSPTTWIGGYLQACYGLTGVRWHPWGIAKSSPEEPRAVHRDPHFQLRRPVPSGGVTFPAECYVLTGPSPQLPAGTYHYDATRHALAALPGPPVPPPAALRLVLTTPLWKNYYKYSDFSFRLGALDSGAVIGQFESVARRWGWSCRVTFSTDERDVLAHLGLDPTDEAVVAVIDVDPHQPVPAMPAPVALSAPTPRPARWTGAAKRPPRTTGAARMHAACQERGGRTGPVHLPPLALPDALTGGAVHPLPAQGTQAVPVAASWARTALAEQLRPTPLAGADLARWLDQACAPLDSDLPGGGAALDQVRCVLLARNVTGLPAGAHLVDHERRSLRTLADGDFGARVLHSMFGRYMNLAQAPAIVLLVGAASPHREAGDPLAYRVQHHVAGLMALRMVSAAAASGATGHPVLGFASGELDEPLGLRDAGWTALLMVAFGAYRRGLYLESSINPVAARAAGRITQDEASAPLEAIR</sequence>
<dbReference type="CDD" id="cd02142">
    <property type="entry name" value="McbC_SagB-like_oxidoreductase"/>
    <property type="match status" value="1"/>
</dbReference>
<name>A0A7D5YEH3_9ACTN</name>
<accession>A0A7D5YEH3</accession>
<feature type="region of interest" description="Disordered" evidence="1">
    <location>
        <begin position="259"/>
        <end position="283"/>
    </location>
</feature>
<dbReference type="EMBL" id="CP058905">
    <property type="protein sequence ID" value="QLJ99533.1"/>
    <property type="molecule type" value="Genomic_DNA"/>
</dbReference>
<dbReference type="PANTHER" id="PTHR43745">
    <property type="entry name" value="NITROREDUCTASE MJ1384-RELATED"/>
    <property type="match status" value="1"/>
</dbReference>
<dbReference type="GO" id="GO:0016491">
    <property type="term" value="F:oxidoreductase activity"/>
    <property type="evidence" value="ECO:0007669"/>
    <property type="project" value="InterPro"/>
</dbReference>
<dbReference type="InterPro" id="IPR052544">
    <property type="entry name" value="Bacteriocin_Proc_Enz"/>
</dbReference>
<dbReference type="AlphaFoldDB" id="A0A7D5YEH3"/>
<organism evidence="2">
    <name type="scientific">Micromonospora carbonacea</name>
    <dbReference type="NCBI Taxonomy" id="47853"/>
    <lineage>
        <taxon>Bacteria</taxon>
        <taxon>Bacillati</taxon>
        <taxon>Actinomycetota</taxon>
        <taxon>Actinomycetes</taxon>
        <taxon>Micromonosporales</taxon>
        <taxon>Micromonosporaceae</taxon>
        <taxon>Micromonospora</taxon>
    </lineage>
</organism>
<proteinExistence type="predicted"/>
<evidence type="ECO:0000313" key="2">
    <source>
        <dbReference type="EMBL" id="QLJ99533.1"/>
    </source>
</evidence>
<dbReference type="SUPFAM" id="SSF55469">
    <property type="entry name" value="FMN-dependent nitroreductase-like"/>
    <property type="match status" value="2"/>
</dbReference>
<protein>
    <submittedName>
        <fullName evidence="2">Uncharacterized protein</fullName>
    </submittedName>
</protein>
<evidence type="ECO:0000256" key="1">
    <source>
        <dbReference type="SAM" id="MobiDB-lite"/>
    </source>
</evidence>